<gene>
    <name evidence="2" type="ORF">MRATA1EN1_LOCUS9894</name>
</gene>
<dbReference type="Proteomes" id="UP001176941">
    <property type="component" value="Chromosome 2"/>
</dbReference>
<evidence type="ECO:0000313" key="2">
    <source>
        <dbReference type="EMBL" id="CAI9160932.1"/>
    </source>
</evidence>
<protein>
    <submittedName>
        <fullName evidence="2">Uncharacterized protein</fullName>
    </submittedName>
</protein>
<evidence type="ECO:0000256" key="1">
    <source>
        <dbReference type="SAM" id="MobiDB-lite"/>
    </source>
</evidence>
<name>A0ABN8YK31_RANTA</name>
<feature type="region of interest" description="Disordered" evidence="1">
    <location>
        <begin position="1"/>
        <end position="135"/>
    </location>
</feature>
<reference evidence="2" key="1">
    <citation type="submission" date="2023-04" db="EMBL/GenBank/DDBJ databases">
        <authorList>
            <consortium name="ELIXIR-Norway"/>
        </authorList>
    </citation>
    <scope>NUCLEOTIDE SEQUENCE [LARGE SCALE GENOMIC DNA]</scope>
</reference>
<organism evidence="2 3">
    <name type="scientific">Rangifer tarandus platyrhynchus</name>
    <name type="common">Svalbard reindeer</name>
    <dbReference type="NCBI Taxonomy" id="3082113"/>
    <lineage>
        <taxon>Eukaryota</taxon>
        <taxon>Metazoa</taxon>
        <taxon>Chordata</taxon>
        <taxon>Craniata</taxon>
        <taxon>Vertebrata</taxon>
        <taxon>Euteleostomi</taxon>
        <taxon>Mammalia</taxon>
        <taxon>Eutheria</taxon>
        <taxon>Laurasiatheria</taxon>
        <taxon>Artiodactyla</taxon>
        <taxon>Ruminantia</taxon>
        <taxon>Pecora</taxon>
        <taxon>Cervidae</taxon>
        <taxon>Odocoileinae</taxon>
        <taxon>Rangifer</taxon>
    </lineage>
</organism>
<proteinExistence type="predicted"/>
<accession>A0ABN8YK31</accession>
<evidence type="ECO:0000313" key="3">
    <source>
        <dbReference type="Proteomes" id="UP001176941"/>
    </source>
</evidence>
<sequence>MRLRGPPLPSPLLSQALPRTQCRAPCHSWDPRPYVTNTGPLRSPHRPTWSRSAFTAAQGEPAENAERQNHGQRPWPRSEDWAGPSSADGRPPSLRPAVRSPPLRTPGRRGGADQAKPGPLLGGVSPCHAAAGPSQ</sequence>
<feature type="compositionally biased region" description="Pro residues" evidence="1">
    <location>
        <begin position="1"/>
        <end position="10"/>
    </location>
</feature>
<dbReference type="EMBL" id="OX459938">
    <property type="protein sequence ID" value="CAI9160932.1"/>
    <property type="molecule type" value="Genomic_DNA"/>
</dbReference>
<keyword evidence="3" id="KW-1185">Reference proteome</keyword>